<reference evidence="1" key="1">
    <citation type="journal article" date="2020" name="Nature">
        <title>Giant virus diversity and host interactions through global metagenomics.</title>
        <authorList>
            <person name="Schulz F."/>
            <person name="Roux S."/>
            <person name="Paez-Espino D."/>
            <person name="Jungbluth S."/>
            <person name="Walsh D.A."/>
            <person name="Denef V.J."/>
            <person name="McMahon K.D."/>
            <person name="Konstantinidis K.T."/>
            <person name="Eloe-Fadrosh E.A."/>
            <person name="Kyrpides N.C."/>
            <person name="Woyke T."/>
        </authorList>
    </citation>
    <scope>NUCLEOTIDE SEQUENCE</scope>
    <source>
        <strain evidence="1">GVMAG-M-3300027708-5</strain>
    </source>
</reference>
<evidence type="ECO:0000313" key="1">
    <source>
        <dbReference type="EMBL" id="QHU05143.1"/>
    </source>
</evidence>
<organism evidence="1">
    <name type="scientific">viral metagenome</name>
    <dbReference type="NCBI Taxonomy" id="1070528"/>
    <lineage>
        <taxon>unclassified sequences</taxon>
        <taxon>metagenomes</taxon>
        <taxon>organismal metagenomes</taxon>
    </lineage>
</organism>
<dbReference type="AlphaFoldDB" id="A0A6C0JIE1"/>
<dbReference type="Gene3D" id="3.90.1340.10">
    <property type="entry name" value="Phage tail collar domain"/>
    <property type="match status" value="1"/>
</dbReference>
<protein>
    <recommendedName>
        <fullName evidence="2">Phage tail collar domain-containing protein</fullName>
    </recommendedName>
</protein>
<proteinExistence type="predicted"/>
<dbReference type="SUPFAM" id="SSF88874">
    <property type="entry name" value="Receptor-binding domain of short tail fibre protein gp12"/>
    <property type="match status" value="1"/>
</dbReference>
<dbReference type="EMBL" id="MN740408">
    <property type="protein sequence ID" value="QHU05143.1"/>
    <property type="molecule type" value="Genomic_DNA"/>
</dbReference>
<sequence length="198" mass="20922">MSGFTFKGKEVAYPVGTIIQFCGNGTSDPDGWIICDGQPRTAPNNDGRYFYLADIFNTIQGVLTNNSNSVTPPDLRSRFLYGSNTTSSNIGTVNGSSTIKLTSSTIPSHTHSGTTGVQSANHAHGITRFAESSYVNVNLRDGGTAIRVAASAVVLTTSGQSANHKHDFTSAATGYDAASITPLSILPPCFTINHIIKY</sequence>
<evidence type="ECO:0008006" key="2">
    <source>
        <dbReference type="Google" id="ProtNLM"/>
    </source>
</evidence>
<accession>A0A6C0JIE1</accession>
<dbReference type="InterPro" id="IPR037053">
    <property type="entry name" value="Phage_tail_collar_dom_sf"/>
</dbReference>
<name>A0A6C0JIE1_9ZZZZ</name>